<proteinExistence type="inferred from homology"/>
<dbReference type="AlphaFoldDB" id="A0A8B6D853"/>
<organism evidence="3 4">
    <name type="scientific">Mytilus galloprovincialis</name>
    <name type="common">Mediterranean mussel</name>
    <dbReference type="NCBI Taxonomy" id="29158"/>
    <lineage>
        <taxon>Eukaryota</taxon>
        <taxon>Metazoa</taxon>
        <taxon>Spiralia</taxon>
        <taxon>Lophotrochozoa</taxon>
        <taxon>Mollusca</taxon>
        <taxon>Bivalvia</taxon>
        <taxon>Autobranchia</taxon>
        <taxon>Pteriomorphia</taxon>
        <taxon>Mytilida</taxon>
        <taxon>Mytiloidea</taxon>
        <taxon>Mytilidae</taxon>
        <taxon>Mytilinae</taxon>
        <taxon>Mytilus</taxon>
    </lineage>
</organism>
<dbReference type="InterPro" id="IPR011600">
    <property type="entry name" value="Pept_C14_caspase"/>
</dbReference>
<dbReference type="Gene3D" id="3.40.50.1460">
    <property type="match status" value="1"/>
</dbReference>
<dbReference type="EMBL" id="UYJE01003090">
    <property type="protein sequence ID" value="VDI16492.1"/>
    <property type="molecule type" value="Genomic_DNA"/>
</dbReference>
<comment type="caution">
    <text evidence="3">The sequence shown here is derived from an EMBL/GenBank/DDBJ whole genome shotgun (WGS) entry which is preliminary data.</text>
</comment>
<dbReference type="GO" id="GO:0006915">
    <property type="term" value="P:apoptotic process"/>
    <property type="evidence" value="ECO:0007669"/>
    <property type="project" value="TreeGrafter"/>
</dbReference>
<name>A0A8B6D853_MYTGA</name>
<dbReference type="InterPro" id="IPR001309">
    <property type="entry name" value="Pept_C14_p20"/>
</dbReference>
<feature type="domain" description="Caspase family p20" evidence="2">
    <location>
        <begin position="13"/>
        <end position="147"/>
    </location>
</feature>
<dbReference type="PROSITE" id="PS50208">
    <property type="entry name" value="CASPASE_P20"/>
    <property type="match status" value="1"/>
</dbReference>
<dbReference type="Pfam" id="PF00656">
    <property type="entry name" value="Peptidase_C14"/>
    <property type="match status" value="1"/>
</dbReference>
<keyword evidence="4" id="KW-1185">Reference proteome</keyword>
<evidence type="ECO:0000259" key="2">
    <source>
        <dbReference type="PROSITE" id="PS50208"/>
    </source>
</evidence>
<evidence type="ECO:0000256" key="1">
    <source>
        <dbReference type="ARBA" id="ARBA00010134"/>
    </source>
</evidence>
<dbReference type="GO" id="GO:0043525">
    <property type="term" value="P:positive regulation of neuron apoptotic process"/>
    <property type="evidence" value="ECO:0007669"/>
    <property type="project" value="TreeGrafter"/>
</dbReference>
<dbReference type="PRINTS" id="PR00376">
    <property type="entry name" value="IL1BCENZYME"/>
</dbReference>
<dbReference type="Proteomes" id="UP000596742">
    <property type="component" value="Unassembled WGS sequence"/>
</dbReference>
<gene>
    <name evidence="3" type="ORF">MGAL_10B052347</name>
</gene>
<protein>
    <recommendedName>
        <fullName evidence="2">Caspase family p20 domain-containing protein</fullName>
    </recommendedName>
</protein>
<dbReference type="PANTHER" id="PTHR10454">
    <property type="entry name" value="CASPASE"/>
    <property type="match status" value="1"/>
</dbReference>
<dbReference type="GO" id="GO:0006508">
    <property type="term" value="P:proteolysis"/>
    <property type="evidence" value="ECO:0007669"/>
    <property type="project" value="InterPro"/>
</dbReference>
<dbReference type="GO" id="GO:0004197">
    <property type="term" value="F:cysteine-type endopeptidase activity"/>
    <property type="evidence" value="ECO:0007669"/>
    <property type="project" value="InterPro"/>
</dbReference>
<sequence length="147" mass="17142">MNKECTYDFSHARRGIALLIHNEEYDPTSRFNNRPGDNEDFKHMLEIFKELEFDVHPHRNLKSSDISNRAKEVSEMKDMHKKSDCFVCVIAAHGEEIQEGKSTMTEHVIFGTDGIPIQTREIVEMFDENNCEELVDKPKFFFIQVSS</sequence>
<dbReference type="InterPro" id="IPR015917">
    <property type="entry name" value="Pept_C14A"/>
</dbReference>
<accession>A0A8B6D853</accession>
<dbReference type="PANTHER" id="PTHR10454:SF232">
    <property type="entry name" value="AT03047P-RELATED"/>
    <property type="match status" value="1"/>
</dbReference>
<evidence type="ECO:0000313" key="4">
    <source>
        <dbReference type="Proteomes" id="UP000596742"/>
    </source>
</evidence>
<evidence type="ECO:0000313" key="3">
    <source>
        <dbReference type="EMBL" id="VDI16492.1"/>
    </source>
</evidence>
<comment type="similarity">
    <text evidence="1">Belongs to the peptidase C14A family.</text>
</comment>
<dbReference type="SMART" id="SM00115">
    <property type="entry name" value="CASc"/>
    <property type="match status" value="1"/>
</dbReference>
<dbReference type="InterPro" id="IPR029030">
    <property type="entry name" value="Caspase-like_dom_sf"/>
</dbReference>
<dbReference type="OrthoDB" id="10004338at2759"/>
<dbReference type="GO" id="GO:0005737">
    <property type="term" value="C:cytoplasm"/>
    <property type="evidence" value="ECO:0007669"/>
    <property type="project" value="TreeGrafter"/>
</dbReference>
<reference evidence="3" key="1">
    <citation type="submission" date="2018-11" db="EMBL/GenBank/DDBJ databases">
        <authorList>
            <person name="Alioto T."/>
            <person name="Alioto T."/>
        </authorList>
    </citation>
    <scope>NUCLEOTIDE SEQUENCE</scope>
</reference>
<dbReference type="InterPro" id="IPR002398">
    <property type="entry name" value="Pept_C14"/>
</dbReference>
<dbReference type="SUPFAM" id="SSF52129">
    <property type="entry name" value="Caspase-like"/>
    <property type="match status" value="1"/>
</dbReference>